<evidence type="ECO:0000313" key="2">
    <source>
        <dbReference type="Proteomes" id="UP000729402"/>
    </source>
</evidence>
<keyword evidence="2" id="KW-1185">Reference proteome</keyword>
<evidence type="ECO:0000313" key="1">
    <source>
        <dbReference type="EMBL" id="KAG8095319.1"/>
    </source>
</evidence>
<accession>A0A8J5WU93</accession>
<gene>
    <name evidence="1" type="ORF">GUJ93_ZPchr0012g18888</name>
</gene>
<protein>
    <submittedName>
        <fullName evidence="1">Uncharacterized protein</fullName>
    </submittedName>
</protein>
<name>A0A8J5WU93_ZIZPA</name>
<comment type="caution">
    <text evidence="1">The sequence shown here is derived from an EMBL/GenBank/DDBJ whole genome shotgun (WGS) entry which is preliminary data.</text>
</comment>
<dbReference type="Proteomes" id="UP000729402">
    <property type="component" value="Unassembled WGS sequence"/>
</dbReference>
<proteinExistence type="predicted"/>
<dbReference type="AlphaFoldDB" id="A0A8J5WU93"/>
<organism evidence="1 2">
    <name type="scientific">Zizania palustris</name>
    <name type="common">Northern wild rice</name>
    <dbReference type="NCBI Taxonomy" id="103762"/>
    <lineage>
        <taxon>Eukaryota</taxon>
        <taxon>Viridiplantae</taxon>
        <taxon>Streptophyta</taxon>
        <taxon>Embryophyta</taxon>
        <taxon>Tracheophyta</taxon>
        <taxon>Spermatophyta</taxon>
        <taxon>Magnoliopsida</taxon>
        <taxon>Liliopsida</taxon>
        <taxon>Poales</taxon>
        <taxon>Poaceae</taxon>
        <taxon>BOP clade</taxon>
        <taxon>Oryzoideae</taxon>
        <taxon>Oryzeae</taxon>
        <taxon>Zizaniinae</taxon>
        <taxon>Zizania</taxon>
    </lineage>
</organism>
<sequence>MQQWLEAEMAMTMMAWVGRSSGDGGSGREWRWLGKVAAAMAASLGRALTTAIGPCRAVVTTMMTRGGGGTGREERPR</sequence>
<reference evidence="1" key="2">
    <citation type="submission" date="2021-02" db="EMBL/GenBank/DDBJ databases">
        <authorList>
            <person name="Kimball J.A."/>
            <person name="Haas M.W."/>
            <person name="Macchietto M."/>
            <person name="Kono T."/>
            <person name="Duquette J."/>
            <person name="Shao M."/>
        </authorList>
    </citation>
    <scope>NUCLEOTIDE SEQUENCE</scope>
    <source>
        <tissue evidence="1">Fresh leaf tissue</tissue>
    </source>
</reference>
<reference evidence="1" key="1">
    <citation type="journal article" date="2021" name="bioRxiv">
        <title>Whole Genome Assembly and Annotation of Northern Wild Rice, Zizania palustris L., Supports a Whole Genome Duplication in the Zizania Genus.</title>
        <authorList>
            <person name="Haas M."/>
            <person name="Kono T."/>
            <person name="Macchietto M."/>
            <person name="Millas R."/>
            <person name="McGilp L."/>
            <person name="Shao M."/>
            <person name="Duquette J."/>
            <person name="Hirsch C.N."/>
            <person name="Kimball J."/>
        </authorList>
    </citation>
    <scope>NUCLEOTIDE SEQUENCE</scope>
    <source>
        <tissue evidence="1">Fresh leaf tissue</tissue>
    </source>
</reference>
<dbReference type="EMBL" id="JAAALK010000080">
    <property type="protein sequence ID" value="KAG8095319.1"/>
    <property type="molecule type" value="Genomic_DNA"/>
</dbReference>